<protein>
    <recommendedName>
        <fullName evidence="4">DUF2194 domain-containing protein</fullName>
    </recommendedName>
</protein>
<dbReference type="EMBL" id="ACDE02000019">
    <property type="protein sequence ID" value="EEO40208.1"/>
    <property type="molecule type" value="Genomic_DNA"/>
</dbReference>
<proteinExistence type="predicted"/>
<evidence type="ECO:0000313" key="3">
    <source>
        <dbReference type="Proteomes" id="UP000004925"/>
    </source>
</evidence>
<accession>A0A0M1VUA8</accession>
<dbReference type="InterPro" id="IPR018695">
    <property type="entry name" value="DUF2194"/>
</dbReference>
<dbReference type="RefSeq" id="WP_008802939.1">
    <property type="nucleotide sequence ID" value="NZ_KQ235737.1"/>
</dbReference>
<reference evidence="2 3" key="1">
    <citation type="submission" date="2011-10" db="EMBL/GenBank/DDBJ databases">
        <title>The Genome Sequence of Fusobacterium sp. 4_1_13.</title>
        <authorList>
            <consortium name="The Broad Institute Genome Sequencing Platform"/>
            <person name="Earl A."/>
            <person name="Ward D."/>
            <person name="Feldgarden M."/>
            <person name="Gevers D."/>
            <person name="Strauss J."/>
            <person name="Ambrose C."/>
            <person name="Allen-Vercoe E."/>
            <person name="Young S.K."/>
            <person name="Zeng Q."/>
            <person name="Gargeya S."/>
            <person name="Fitzgerald M."/>
            <person name="Haas B."/>
            <person name="Abouelleil A."/>
            <person name="Alvarado L."/>
            <person name="Arachchi H.M."/>
            <person name="Berlin A."/>
            <person name="Brown A."/>
            <person name="Chapman S.B."/>
            <person name="Chen Z."/>
            <person name="Dunbar C."/>
            <person name="Freedman E."/>
            <person name="Gearin G."/>
            <person name="Goldberg J."/>
            <person name="Griggs A."/>
            <person name="Gujja S."/>
            <person name="Heiman D."/>
            <person name="Howarth C."/>
            <person name="Larson L."/>
            <person name="Lui A."/>
            <person name="MacDonald P.J."/>
            <person name="Montmayeur A."/>
            <person name="Murphy C."/>
            <person name="Neiman D."/>
            <person name="Pearson M."/>
            <person name="Priest M."/>
            <person name="Roberts A."/>
            <person name="Saif S."/>
            <person name="Shea T."/>
            <person name="Shenoy N."/>
            <person name="Sisk P."/>
            <person name="Stolte C."/>
            <person name="Sykes S."/>
            <person name="Wortman J."/>
            <person name="Nusbaum C."/>
            <person name="Birren B."/>
        </authorList>
    </citation>
    <scope>NUCLEOTIDE SEQUENCE [LARGE SCALE GENOMIC DNA]</scope>
    <source>
        <strain evidence="2 3">4_1_13</strain>
    </source>
</reference>
<feature type="transmembrane region" description="Helical" evidence="1">
    <location>
        <begin position="12"/>
        <end position="32"/>
    </location>
</feature>
<dbReference type="eggNOG" id="COG4878">
    <property type="taxonomic scope" value="Bacteria"/>
</dbReference>
<evidence type="ECO:0008006" key="4">
    <source>
        <dbReference type="Google" id="ProtNLM"/>
    </source>
</evidence>
<dbReference type="Proteomes" id="UP000004925">
    <property type="component" value="Unassembled WGS sequence"/>
</dbReference>
<name>A0A0M1VUA8_FUSVC</name>
<keyword evidence="1" id="KW-1133">Transmembrane helix</keyword>
<dbReference type="SUPFAM" id="SSF52317">
    <property type="entry name" value="Class I glutamine amidotransferase-like"/>
    <property type="match status" value="1"/>
</dbReference>
<dbReference type="InterPro" id="IPR029062">
    <property type="entry name" value="Class_I_gatase-like"/>
</dbReference>
<dbReference type="AlphaFoldDB" id="A0A0M1VUA8"/>
<keyword evidence="1" id="KW-0472">Membrane</keyword>
<dbReference type="Pfam" id="PF09960">
    <property type="entry name" value="DUF2194"/>
    <property type="match status" value="1"/>
</dbReference>
<comment type="caution">
    <text evidence="2">The sequence shown here is derived from an EMBL/GenBank/DDBJ whole genome shotgun (WGS) entry which is preliminary data.</text>
</comment>
<organism evidence="2 3">
    <name type="scientific">Fusobacterium vincentii 4_1_13</name>
    <dbReference type="NCBI Taxonomy" id="469606"/>
    <lineage>
        <taxon>Bacteria</taxon>
        <taxon>Fusobacteriati</taxon>
        <taxon>Fusobacteriota</taxon>
        <taxon>Fusobacteriia</taxon>
        <taxon>Fusobacteriales</taxon>
        <taxon>Fusobacteriaceae</taxon>
        <taxon>Fusobacterium</taxon>
    </lineage>
</organism>
<dbReference type="SUPFAM" id="SSF88713">
    <property type="entry name" value="Glycoside hydrolase/deacetylase"/>
    <property type="match status" value="1"/>
</dbReference>
<gene>
    <name evidence="2" type="ORF">FSCG_00921</name>
</gene>
<keyword evidence="1" id="KW-0812">Transmembrane</keyword>
<dbReference type="InterPro" id="IPR011330">
    <property type="entry name" value="Glyco_hydro/deAcase_b/a-brl"/>
</dbReference>
<evidence type="ECO:0000256" key="1">
    <source>
        <dbReference type="SAM" id="Phobius"/>
    </source>
</evidence>
<dbReference type="GO" id="GO:0005975">
    <property type="term" value="P:carbohydrate metabolic process"/>
    <property type="evidence" value="ECO:0007669"/>
    <property type="project" value="InterPro"/>
</dbReference>
<sequence length="621" mass="72380">MKFYKKEGTNKFIYFFIAIFIIVLILQINRVIDKGGFFSLEQNFSFDKKPAKNTTITFDKPQKMLVFYNEKSSQSKDILKNLEESFIFNKINYTLADIGNIVSTDGYDTFIFATDSFIGLQKSTFEAVKQATFNGKNLIFLNTSEYNPFNSISGIQKTGKVIEKSSEIHFTHKLFPGLDQHSPSSEMVVHPIFEVALDNECKILAWSKENIPLLWEKTYGKGRILYTNASFFADKITRGLMNQWVSYGNDWYITPFLNAKLMHIDDFPAPIPRTINKVIQDEYQMSTRDFYKQIWWKDMLEIAKHRNLTYSGFIIIDYNNAVRKEDMKEVSQITLEDLDIEGRELFLHGGEIGIHGYNHNPLVFDGDIDFAALSYHPWRSKEDMAAGMNQLLMYVKKMFGKKIKLYVYVPPSNILKEEGKEALVKNYPDLNVIASVFYGDSDRGAYASEIGRDKTIPKLFNFPRFSSGFYYDKDEMWSLFNAIAIYGYWTHFVHPDDVISDDRGMNKTWKELKQEFDKLIGEVEANHPYLEPIRASELTQRYINIEDLKIQSEKRDNKIYIGMENYRDPFYMTIRIRNNSIKNISSGTFKEIYDTEDSKVYLLHVENPDLIVTLGEKNEQK</sequence>
<dbReference type="HOGENOM" id="CLU_031111_0_0_0"/>
<evidence type="ECO:0000313" key="2">
    <source>
        <dbReference type="EMBL" id="EEO40208.1"/>
    </source>
</evidence>